<dbReference type="Pfam" id="PF00990">
    <property type="entry name" value="GGDEF"/>
    <property type="match status" value="1"/>
</dbReference>
<dbReference type="GO" id="GO:0052621">
    <property type="term" value="F:diguanylate cyclase activity"/>
    <property type="evidence" value="ECO:0007669"/>
    <property type="project" value="UniProtKB-EC"/>
</dbReference>
<sequence length="529" mass="59597">MDIHYYAIATLLLSAVMTGVLSAYSFRSFRTSGSRPYAFLMACVSIYSLGYAMELYNTTLPWILIASKIQYFGISFIPILWFTVAASYAGYWKKIPRTLTVLLFVIPVTTLFFRLTNDWHHLVYKAVALNESGPFPVLSITRGIWYYVNTTFAYCCLLAGNFCFLIMAIRMVGPYRKQAVTLGAISLVPWIGDIIYQRGLSPYGLDVAPFAFALVGPMLAWGLFHLRIFDFVPIARDVIFDFMHDPVIVFDNADRLVDYNRAAVAMLGSLDRRSIGIHAEQVFEGYPALLESLDAGFSDNRDIHLEYRGSEYVYELSTMPIVANVQRPMGRIVMLHDVTEQRGLVRRLHDMATRDGLTGAFTHRYFMDLAQREMDRAGRHGRPLTFMLADIDLFKQVNDKYGHLAGDEVLRKVAAIIRKNLRSSDVFGRYGGEEFGLVLPETLPEDGKALADRIRGDLAELSIPFGEQDITVTVTVSFGVSGCHFEDGASESLVSLFQRADKMLYKAKRGGRNRVVLAEENPKAESRLT</sequence>
<dbReference type="RefSeq" id="WP_151149511.1">
    <property type="nucleotide sequence ID" value="NZ_WAIE01000001.1"/>
</dbReference>
<evidence type="ECO:0000313" key="6">
    <source>
        <dbReference type="Proteomes" id="UP000438699"/>
    </source>
</evidence>
<dbReference type="Gene3D" id="3.30.70.270">
    <property type="match status" value="1"/>
</dbReference>
<feature type="transmembrane region" description="Helical" evidence="3">
    <location>
        <begin position="208"/>
        <end position="226"/>
    </location>
</feature>
<feature type="transmembrane region" description="Helical" evidence="3">
    <location>
        <begin position="98"/>
        <end position="115"/>
    </location>
</feature>
<dbReference type="InterPro" id="IPR050469">
    <property type="entry name" value="Diguanylate_Cyclase"/>
</dbReference>
<accession>A0A6N6N6T8</accession>
<dbReference type="CDD" id="cd01949">
    <property type="entry name" value="GGDEF"/>
    <property type="match status" value="1"/>
</dbReference>
<dbReference type="AlphaFoldDB" id="A0A6N6N6T8"/>
<dbReference type="InterPro" id="IPR035965">
    <property type="entry name" value="PAS-like_dom_sf"/>
</dbReference>
<evidence type="ECO:0000256" key="2">
    <source>
        <dbReference type="ARBA" id="ARBA00034247"/>
    </source>
</evidence>
<dbReference type="CDD" id="cd00130">
    <property type="entry name" value="PAS"/>
    <property type="match status" value="1"/>
</dbReference>
<comment type="catalytic activity">
    <reaction evidence="2">
        <text>2 GTP = 3',3'-c-di-GMP + 2 diphosphate</text>
        <dbReference type="Rhea" id="RHEA:24898"/>
        <dbReference type="ChEBI" id="CHEBI:33019"/>
        <dbReference type="ChEBI" id="CHEBI:37565"/>
        <dbReference type="ChEBI" id="CHEBI:58805"/>
        <dbReference type="EC" id="2.7.7.65"/>
    </reaction>
</comment>
<dbReference type="Gene3D" id="3.30.450.20">
    <property type="entry name" value="PAS domain"/>
    <property type="match status" value="1"/>
</dbReference>
<dbReference type="InterPro" id="IPR043128">
    <property type="entry name" value="Rev_trsase/Diguanyl_cyclase"/>
</dbReference>
<name>A0A6N6N6T8_9BACT</name>
<dbReference type="SUPFAM" id="SSF55785">
    <property type="entry name" value="PYP-like sensor domain (PAS domain)"/>
    <property type="match status" value="1"/>
</dbReference>
<reference evidence="5 6" key="1">
    <citation type="journal article" date="2017" name="Int. J. Syst. Evol. Microbiol.">
        <title>Desulfovibrio senegalensis sp. nov., a mesophilic sulfate reducer isolated from marine sediment.</title>
        <authorList>
            <person name="Thioye A."/>
            <person name="Gam Z.B.A."/>
            <person name="Mbengue M."/>
            <person name="Cayol J.L."/>
            <person name="Joseph-Bartoli M."/>
            <person name="Toure-Kane C."/>
            <person name="Labat M."/>
        </authorList>
    </citation>
    <scope>NUCLEOTIDE SEQUENCE [LARGE SCALE GENOMIC DNA]</scope>
    <source>
        <strain evidence="5 6">DSM 101509</strain>
    </source>
</reference>
<dbReference type="InterPro" id="IPR000014">
    <property type="entry name" value="PAS"/>
</dbReference>
<dbReference type="PANTHER" id="PTHR45138">
    <property type="entry name" value="REGULATORY COMPONENTS OF SENSORY TRANSDUCTION SYSTEM"/>
    <property type="match status" value="1"/>
</dbReference>
<feature type="transmembrane region" description="Helical" evidence="3">
    <location>
        <begin position="69"/>
        <end position="91"/>
    </location>
</feature>
<dbReference type="InterPro" id="IPR031621">
    <property type="entry name" value="HisKA_7TM"/>
</dbReference>
<evidence type="ECO:0000256" key="3">
    <source>
        <dbReference type="SAM" id="Phobius"/>
    </source>
</evidence>
<dbReference type="GO" id="GO:0005886">
    <property type="term" value="C:plasma membrane"/>
    <property type="evidence" value="ECO:0007669"/>
    <property type="project" value="TreeGrafter"/>
</dbReference>
<dbReference type="GO" id="GO:1902201">
    <property type="term" value="P:negative regulation of bacterial-type flagellum-dependent cell motility"/>
    <property type="evidence" value="ECO:0007669"/>
    <property type="project" value="TreeGrafter"/>
</dbReference>
<dbReference type="PROSITE" id="PS50887">
    <property type="entry name" value="GGDEF"/>
    <property type="match status" value="1"/>
</dbReference>
<keyword evidence="3" id="KW-1133">Transmembrane helix</keyword>
<dbReference type="InterPro" id="IPR000160">
    <property type="entry name" value="GGDEF_dom"/>
</dbReference>
<comment type="caution">
    <text evidence="5">The sequence shown here is derived from an EMBL/GenBank/DDBJ whole genome shotgun (WGS) entry which is preliminary data.</text>
</comment>
<dbReference type="FunFam" id="3.30.70.270:FF:000001">
    <property type="entry name" value="Diguanylate cyclase domain protein"/>
    <property type="match status" value="1"/>
</dbReference>
<dbReference type="OrthoDB" id="9790367at2"/>
<proteinExistence type="predicted"/>
<keyword evidence="3" id="KW-0472">Membrane</keyword>
<keyword evidence="3" id="KW-0812">Transmembrane</keyword>
<dbReference type="GO" id="GO:0043709">
    <property type="term" value="P:cell adhesion involved in single-species biofilm formation"/>
    <property type="evidence" value="ECO:0007669"/>
    <property type="project" value="TreeGrafter"/>
</dbReference>
<feature type="transmembrane region" description="Helical" evidence="3">
    <location>
        <begin position="38"/>
        <end position="57"/>
    </location>
</feature>
<evidence type="ECO:0000313" key="5">
    <source>
        <dbReference type="EMBL" id="KAB1443179.1"/>
    </source>
</evidence>
<gene>
    <name evidence="5" type="ORF">F8A88_02630</name>
</gene>
<feature type="transmembrane region" description="Helical" evidence="3">
    <location>
        <begin position="144"/>
        <end position="167"/>
    </location>
</feature>
<dbReference type="InterPro" id="IPR029787">
    <property type="entry name" value="Nucleotide_cyclase"/>
</dbReference>
<protein>
    <recommendedName>
        <fullName evidence="1">diguanylate cyclase</fullName>
        <ecNumber evidence="1">2.7.7.65</ecNumber>
    </recommendedName>
</protein>
<dbReference type="EMBL" id="WAIE01000001">
    <property type="protein sequence ID" value="KAB1443179.1"/>
    <property type="molecule type" value="Genomic_DNA"/>
</dbReference>
<keyword evidence="6" id="KW-1185">Reference proteome</keyword>
<feature type="transmembrane region" description="Helical" evidence="3">
    <location>
        <begin position="179"/>
        <end position="196"/>
    </location>
</feature>
<dbReference type="Proteomes" id="UP000438699">
    <property type="component" value="Unassembled WGS sequence"/>
</dbReference>
<feature type="transmembrane region" description="Helical" evidence="3">
    <location>
        <begin position="6"/>
        <end position="26"/>
    </location>
</feature>
<dbReference type="EC" id="2.7.7.65" evidence="1"/>
<evidence type="ECO:0000259" key="4">
    <source>
        <dbReference type="PROSITE" id="PS50887"/>
    </source>
</evidence>
<dbReference type="PANTHER" id="PTHR45138:SF9">
    <property type="entry name" value="DIGUANYLATE CYCLASE DGCM-RELATED"/>
    <property type="match status" value="1"/>
</dbReference>
<evidence type="ECO:0000256" key="1">
    <source>
        <dbReference type="ARBA" id="ARBA00012528"/>
    </source>
</evidence>
<dbReference type="Pfam" id="PF13188">
    <property type="entry name" value="PAS_8"/>
    <property type="match status" value="1"/>
</dbReference>
<dbReference type="SMART" id="SM00267">
    <property type="entry name" value="GGDEF"/>
    <property type="match status" value="1"/>
</dbReference>
<dbReference type="NCBIfam" id="TIGR00254">
    <property type="entry name" value="GGDEF"/>
    <property type="match status" value="1"/>
</dbReference>
<dbReference type="SUPFAM" id="SSF55073">
    <property type="entry name" value="Nucleotide cyclase"/>
    <property type="match status" value="1"/>
</dbReference>
<feature type="domain" description="GGDEF" evidence="4">
    <location>
        <begin position="382"/>
        <end position="520"/>
    </location>
</feature>
<dbReference type="Pfam" id="PF16927">
    <property type="entry name" value="HisKA_7TM"/>
    <property type="match status" value="1"/>
</dbReference>
<organism evidence="5 6">
    <name type="scientific">Pseudodesulfovibrio senegalensis</name>
    <dbReference type="NCBI Taxonomy" id="1721087"/>
    <lineage>
        <taxon>Bacteria</taxon>
        <taxon>Pseudomonadati</taxon>
        <taxon>Thermodesulfobacteriota</taxon>
        <taxon>Desulfovibrionia</taxon>
        <taxon>Desulfovibrionales</taxon>
        <taxon>Desulfovibrionaceae</taxon>
    </lineage>
</organism>